<gene>
    <name evidence="1" type="ORF">GCM10011374_25750</name>
</gene>
<evidence type="ECO:0000313" key="1">
    <source>
        <dbReference type="EMBL" id="GGG61540.1"/>
    </source>
</evidence>
<name>A0A917LWI5_9MICC</name>
<comment type="caution">
    <text evidence="1">The sequence shown here is derived from an EMBL/GenBank/DDBJ whole genome shotgun (WGS) entry which is preliminary data.</text>
</comment>
<dbReference type="Proteomes" id="UP000638848">
    <property type="component" value="Unassembled WGS sequence"/>
</dbReference>
<accession>A0A917LWI5</accession>
<proteinExistence type="predicted"/>
<reference evidence="1" key="1">
    <citation type="journal article" date="2014" name="Int. J. Syst. Evol. Microbiol.">
        <title>Complete genome sequence of Corynebacterium casei LMG S-19264T (=DSM 44701T), isolated from a smear-ripened cheese.</title>
        <authorList>
            <consortium name="US DOE Joint Genome Institute (JGI-PGF)"/>
            <person name="Walter F."/>
            <person name="Albersmeier A."/>
            <person name="Kalinowski J."/>
            <person name="Ruckert C."/>
        </authorList>
    </citation>
    <scope>NUCLEOTIDE SEQUENCE</scope>
    <source>
        <strain evidence="1">CGMCC 1.12187</strain>
    </source>
</reference>
<organism evidence="1 2">
    <name type="scientific">Kocuria dechangensis</name>
    <dbReference type="NCBI Taxonomy" id="1176249"/>
    <lineage>
        <taxon>Bacteria</taxon>
        <taxon>Bacillati</taxon>
        <taxon>Actinomycetota</taxon>
        <taxon>Actinomycetes</taxon>
        <taxon>Micrococcales</taxon>
        <taxon>Micrococcaceae</taxon>
        <taxon>Kocuria</taxon>
    </lineage>
</organism>
<dbReference type="EMBL" id="BMEQ01000014">
    <property type="protein sequence ID" value="GGG61540.1"/>
    <property type="molecule type" value="Genomic_DNA"/>
</dbReference>
<dbReference type="RefSeq" id="WP_188537832.1">
    <property type="nucleotide sequence ID" value="NZ_BMEQ01000014.1"/>
</dbReference>
<evidence type="ECO:0000313" key="2">
    <source>
        <dbReference type="Proteomes" id="UP000638848"/>
    </source>
</evidence>
<keyword evidence="2" id="KW-1185">Reference proteome</keyword>
<sequence length="47" mass="5299">MTELRAGLPQDMTTLGHTGIDDLELRGIHFAQMEDPDVLTDRAHENH</sequence>
<protein>
    <submittedName>
        <fullName evidence="1">Uncharacterized protein</fullName>
    </submittedName>
</protein>
<dbReference type="AlphaFoldDB" id="A0A917LWI5"/>
<reference evidence="1" key="2">
    <citation type="submission" date="2020-09" db="EMBL/GenBank/DDBJ databases">
        <authorList>
            <person name="Sun Q."/>
            <person name="Zhou Y."/>
        </authorList>
    </citation>
    <scope>NUCLEOTIDE SEQUENCE</scope>
    <source>
        <strain evidence="1">CGMCC 1.12187</strain>
    </source>
</reference>